<sequence>MVDGGDTELPPRQGFRRQSQIHVVAPYFAAVSSGCLTPFVPHNSGKQDPLVNAFTFTSNYDLLLFGSGRGVPCDVNPSSGTSTPC</sequence>
<protein>
    <submittedName>
        <fullName evidence="1">Predicted protein</fullName>
    </submittedName>
</protein>
<evidence type="ECO:0000313" key="1">
    <source>
        <dbReference type="EMBL" id="EFE68427.2"/>
    </source>
</evidence>
<dbReference type="EMBL" id="DS999641">
    <property type="protein sequence ID" value="EFE68427.2"/>
    <property type="molecule type" value="Genomic_DNA"/>
</dbReference>
<gene>
    <name evidence="1" type="ORF">SSFG_03671</name>
</gene>
<reference evidence="2" key="1">
    <citation type="submission" date="2008-12" db="EMBL/GenBank/DDBJ databases">
        <title>Annotation of Streptomyces ghanaensis ATCC 14672.</title>
        <authorList>
            <consortium name="The Broad Institute Genome Sequencing Platform"/>
            <consortium name="Broad Institute Microbial Sequencing Center"/>
            <person name="Fischbach M."/>
            <person name="Ward D."/>
            <person name="Young S."/>
            <person name="Kodira C.D."/>
            <person name="Zeng Q."/>
            <person name="Koehrsen M."/>
            <person name="Godfrey P."/>
            <person name="Alvarado L."/>
            <person name="Berlin A.M."/>
            <person name="Borenstein D."/>
            <person name="Chen Z."/>
            <person name="Engels R."/>
            <person name="Freedman E."/>
            <person name="Gellesch M."/>
            <person name="Goldberg J."/>
            <person name="Griggs A."/>
            <person name="Gujja S."/>
            <person name="Heiman D.I."/>
            <person name="Hepburn T.A."/>
            <person name="Howarth C."/>
            <person name="Jen D."/>
            <person name="Larson L."/>
            <person name="Lewis B."/>
            <person name="Mehta T."/>
            <person name="Park D."/>
            <person name="Pearson M."/>
            <person name="Roberts A."/>
            <person name="Saif S."/>
            <person name="Shea T.D."/>
            <person name="Shenoy N."/>
            <person name="Sisk P."/>
            <person name="Stolte C."/>
            <person name="Sykes S.N."/>
            <person name="Walk T."/>
            <person name="White J."/>
            <person name="Yandava C."/>
            <person name="Straight P."/>
            <person name="Clardy J."/>
            <person name="Hung D."/>
            <person name="Kolter R."/>
            <person name="Mekalanos J."/>
            <person name="Walker S."/>
            <person name="Walsh C.T."/>
            <person name="Wieland B.L.C."/>
            <person name="Ilzarbe M."/>
            <person name="Galagan J."/>
            <person name="Nusbaum C."/>
            <person name="Birren B."/>
        </authorList>
    </citation>
    <scope>NUCLEOTIDE SEQUENCE [LARGE SCALE GENOMIC DNA]</scope>
    <source>
        <strain evidence="2">ATCC 14672 / DSM 40746 / JCM 4963 / KCTC 9882 / NRRL B-12104 / FH 1290</strain>
    </source>
</reference>
<dbReference type="Proteomes" id="UP000003824">
    <property type="component" value="Unassembled WGS sequence"/>
</dbReference>
<name>D5ZR36_STRV1</name>
<accession>D5ZR36</accession>
<evidence type="ECO:0000313" key="2">
    <source>
        <dbReference type="Proteomes" id="UP000003824"/>
    </source>
</evidence>
<proteinExistence type="predicted"/>
<dbReference type="AlphaFoldDB" id="D5ZR36"/>
<organism evidence="1 2">
    <name type="scientific">Streptomyces viridosporus (strain ATCC 14672 / DSM 40746 / JCM 4963 / KCTC 9882 / NRRL B-12104 / FH 1290)</name>
    <name type="common">Streptomyces ghanaensis</name>
    <dbReference type="NCBI Taxonomy" id="566461"/>
    <lineage>
        <taxon>Bacteria</taxon>
        <taxon>Bacillati</taxon>
        <taxon>Actinomycetota</taxon>
        <taxon>Actinomycetes</taxon>
        <taxon>Kitasatosporales</taxon>
        <taxon>Streptomycetaceae</taxon>
        <taxon>Streptomyces</taxon>
    </lineage>
</organism>